<dbReference type="InterPro" id="IPR020904">
    <property type="entry name" value="Sc_DH/Rdtase_CS"/>
</dbReference>
<dbReference type="EMBL" id="KN839856">
    <property type="protein sequence ID" value="KIJ62354.1"/>
    <property type="molecule type" value="Genomic_DNA"/>
</dbReference>
<evidence type="ECO:0000256" key="4">
    <source>
        <dbReference type="RuleBase" id="RU000363"/>
    </source>
</evidence>
<dbReference type="Gene3D" id="3.40.50.720">
    <property type="entry name" value="NAD(P)-binding Rossmann-like Domain"/>
    <property type="match status" value="1"/>
</dbReference>
<accession>A0A0C9V9I1</accession>
<dbReference type="PANTHER" id="PTHR24321">
    <property type="entry name" value="DEHYDROGENASES, SHORT CHAIN"/>
    <property type="match status" value="1"/>
</dbReference>
<evidence type="ECO:0000256" key="1">
    <source>
        <dbReference type="ARBA" id="ARBA00006484"/>
    </source>
</evidence>
<evidence type="ECO:0008006" key="7">
    <source>
        <dbReference type="Google" id="ProtNLM"/>
    </source>
</evidence>
<dbReference type="HOGENOM" id="CLU_010194_1_0_1"/>
<dbReference type="PANTHER" id="PTHR24321:SF8">
    <property type="entry name" value="ESTRADIOL 17-BETA-DEHYDROGENASE 8-RELATED"/>
    <property type="match status" value="1"/>
</dbReference>
<keyword evidence="2" id="KW-0521">NADP</keyword>
<dbReference type="InterPro" id="IPR002347">
    <property type="entry name" value="SDR_fam"/>
</dbReference>
<reference evidence="5 6" key="1">
    <citation type="submission" date="2014-04" db="EMBL/GenBank/DDBJ databases">
        <title>Evolutionary Origins and Diversification of the Mycorrhizal Mutualists.</title>
        <authorList>
            <consortium name="DOE Joint Genome Institute"/>
            <consortium name="Mycorrhizal Genomics Consortium"/>
            <person name="Kohler A."/>
            <person name="Kuo A."/>
            <person name="Nagy L.G."/>
            <person name="Floudas D."/>
            <person name="Copeland A."/>
            <person name="Barry K.W."/>
            <person name="Cichocki N."/>
            <person name="Veneault-Fourrey C."/>
            <person name="LaButti K."/>
            <person name="Lindquist E.A."/>
            <person name="Lipzen A."/>
            <person name="Lundell T."/>
            <person name="Morin E."/>
            <person name="Murat C."/>
            <person name="Riley R."/>
            <person name="Ohm R."/>
            <person name="Sun H."/>
            <person name="Tunlid A."/>
            <person name="Henrissat B."/>
            <person name="Grigoriev I.V."/>
            <person name="Hibbett D.S."/>
            <person name="Martin F."/>
        </authorList>
    </citation>
    <scope>NUCLEOTIDE SEQUENCE [LARGE SCALE GENOMIC DNA]</scope>
    <source>
        <strain evidence="5 6">MD-312</strain>
    </source>
</reference>
<dbReference type="AlphaFoldDB" id="A0A0C9V9I1"/>
<evidence type="ECO:0000256" key="2">
    <source>
        <dbReference type="ARBA" id="ARBA00022857"/>
    </source>
</evidence>
<protein>
    <recommendedName>
        <fullName evidence="7">NAD(P)-binding protein</fullName>
    </recommendedName>
</protein>
<organism evidence="5 6">
    <name type="scientific">Hydnomerulius pinastri MD-312</name>
    <dbReference type="NCBI Taxonomy" id="994086"/>
    <lineage>
        <taxon>Eukaryota</taxon>
        <taxon>Fungi</taxon>
        <taxon>Dikarya</taxon>
        <taxon>Basidiomycota</taxon>
        <taxon>Agaricomycotina</taxon>
        <taxon>Agaricomycetes</taxon>
        <taxon>Agaricomycetidae</taxon>
        <taxon>Boletales</taxon>
        <taxon>Boletales incertae sedis</taxon>
        <taxon>Leucogyrophana</taxon>
    </lineage>
</organism>
<keyword evidence="6" id="KW-1185">Reference proteome</keyword>
<comment type="similarity">
    <text evidence="1 4">Belongs to the short-chain dehydrogenases/reductases (SDR) family.</text>
</comment>
<dbReference type="PRINTS" id="PR00080">
    <property type="entry name" value="SDRFAMILY"/>
</dbReference>
<evidence type="ECO:0000313" key="6">
    <source>
        <dbReference type="Proteomes" id="UP000053820"/>
    </source>
</evidence>
<gene>
    <name evidence="5" type="ORF">HYDPIDRAFT_158235</name>
</gene>
<dbReference type="Proteomes" id="UP000053820">
    <property type="component" value="Unassembled WGS sequence"/>
</dbReference>
<dbReference type="FunFam" id="3.40.50.720:FF:000173">
    <property type="entry name" value="3-oxoacyl-[acyl-carrier protein] reductase"/>
    <property type="match status" value="1"/>
</dbReference>
<sequence>MTSGPLAIMSESGTTRRIALVTGAAQGIGRAIAIRLADDGLDVAVNDIHAKKDLLDSLASELLAKGRRSYIVCADVSIEEEVKGMIDTVVEELGGLDVMVANAGIFKTGSLIESLYTFPPLTEMVLKVSAHAKHPASVEHWNATFEVNVKGTFLCYKYAAAQMISQGRGGRIIGPSSKNGKRGMPDGIAYSSTKFAIRGLTQAAAMELGRHGITVNTYAPGAIDTPMMQTTRAERALNPHANRDRPARVPPAVGYDGKSEDVASIVSYLASKEAHFITGSSLSYVWLAQLVVRFTDLV</sequence>
<dbReference type="Pfam" id="PF00106">
    <property type="entry name" value="adh_short"/>
    <property type="match status" value="1"/>
</dbReference>
<evidence type="ECO:0000313" key="5">
    <source>
        <dbReference type="EMBL" id="KIJ62354.1"/>
    </source>
</evidence>
<dbReference type="SUPFAM" id="SSF51735">
    <property type="entry name" value="NAD(P)-binding Rossmann-fold domains"/>
    <property type="match status" value="1"/>
</dbReference>
<dbReference type="OrthoDB" id="498125at2759"/>
<name>A0A0C9V9I1_9AGAM</name>
<dbReference type="PROSITE" id="PS00061">
    <property type="entry name" value="ADH_SHORT"/>
    <property type="match status" value="1"/>
</dbReference>
<proteinExistence type="inferred from homology"/>
<dbReference type="PRINTS" id="PR00081">
    <property type="entry name" value="GDHRDH"/>
</dbReference>
<dbReference type="InterPro" id="IPR036291">
    <property type="entry name" value="NAD(P)-bd_dom_sf"/>
</dbReference>
<keyword evidence="3" id="KW-0560">Oxidoreductase</keyword>
<evidence type="ECO:0000256" key="3">
    <source>
        <dbReference type="ARBA" id="ARBA00023002"/>
    </source>
</evidence>
<dbReference type="GO" id="GO:0016491">
    <property type="term" value="F:oxidoreductase activity"/>
    <property type="evidence" value="ECO:0007669"/>
    <property type="project" value="UniProtKB-KW"/>
</dbReference>